<dbReference type="EMBL" id="BJCD01000053">
    <property type="protein sequence ID" value="GDZ95179.1"/>
    <property type="molecule type" value="Genomic_DNA"/>
</dbReference>
<protein>
    <submittedName>
        <fullName evidence="2">Uncharacterized protein</fullName>
    </submittedName>
</protein>
<feature type="transmembrane region" description="Helical" evidence="1">
    <location>
        <begin position="6"/>
        <end position="35"/>
    </location>
</feature>
<organism evidence="2 3">
    <name type="scientific">Planktothrix agardhii CCAP 1459/11A</name>
    <dbReference type="NCBI Taxonomy" id="282420"/>
    <lineage>
        <taxon>Bacteria</taxon>
        <taxon>Bacillati</taxon>
        <taxon>Cyanobacteriota</taxon>
        <taxon>Cyanophyceae</taxon>
        <taxon>Oscillatoriophycideae</taxon>
        <taxon>Oscillatoriales</taxon>
        <taxon>Microcoleaceae</taxon>
        <taxon>Planktothrix</taxon>
    </lineage>
</organism>
<dbReference type="Proteomes" id="UP000299794">
    <property type="component" value="Unassembled WGS sequence"/>
</dbReference>
<reference evidence="3" key="1">
    <citation type="submission" date="2019-02" db="EMBL/GenBank/DDBJ databases">
        <title>Draft genome sequence of Planktothrix agardhii NIES-905.</title>
        <authorList>
            <person name="Yamaguchi H."/>
            <person name="Suzuki S."/>
            <person name="Kawachi M."/>
        </authorList>
    </citation>
    <scope>NUCLEOTIDE SEQUENCE [LARGE SCALE GENOMIC DNA]</scope>
    <source>
        <strain evidence="3">CCAP 1459/11A</strain>
    </source>
</reference>
<keyword evidence="1" id="KW-1133">Transmembrane helix</keyword>
<comment type="caution">
    <text evidence="2">The sequence shown here is derived from an EMBL/GenBank/DDBJ whole genome shotgun (WGS) entry which is preliminary data.</text>
</comment>
<gene>
    <name evidence="2" type="ORF">PA905_34180</name>
</gene>
<name>A0A4V0XUV7_PLAAG</name>
<evidence type="ECO:0000256" key="1">
    <source>
        <dbReference type="SAM" id="Phobius"/>
    </source>
</evidence>
<sequence>MVDPIITPALIALAAKAFFIGLAVVVVAVITFKIIRTWFESRRKLVESDKNIVGFTLKEKLETGDYAVYQGIFNRQEGEILNGKKIQGKQIDSELESIHQGKALVIY</sequence>
<evidence type="ECO:0000313" key="2">
    <source>
        <dbReference type="EMBL" id="GDZ95179.1"/>
    </source>
</evidence>
<keyword evidence="1" id="KW-0472">Membrane</keyword>
<evidence type="ECO:0000313" key="3">
    <source>
        <dbReference type="Proteomes" id="UP000299794"/>
    </source>
</evidence>
<accession>A0A4V0XUV7</accession>
<keyword evidence="1" id="KW-0812">Transmembrane</keyword>
<proteinExistence type="predicted"/>
<dbReference type="RefSeq" id="WP_141295193.1">
    <property type="nucleotide sequence ID" value="NZ_BJCD01000053.1"/>
</dbReference>
<dbReference type="AlphaFoldDB" id="A0A4V0XUV7"/>